<accession>A0A1X2HA60</accession>
<evidence type="ECO:0000313" key="1">
    <source>
        <dbReference type="EMBL" id="ORY95566.1"/>
    </source>
</evidence>
<dbReference type="PANTHER" id="PTHR13366:SF0">
    <property type="entry name" value="HEAT REPEAT-CONTAINING PROTEIN 6"/>
    <property type="match status" value="1"/>
</dbReference>
<proteinExistence type="predicted"/>
<dbReference type="EMBL" id="MCGN01000006">
    <property type="protein sequence ID" value="ORY95566.1"/>
    <property type="molecule type" value="Genomic_DNA"/>
</dbReference>
<feature type="non-terminal residue" evidence="1">
    <location>
        <position position="1"/>
    </location>
</feature>
<dbReference type="Proteomes" id="UP000242180">
    <property type="component" value="Unassembled WGS sequence"/>
</dbReference>
<comment type="caution">
    <text evidence="1">The sequence shown here is derived from an EMBL/GenBank/DDBJ whole genome shotgun (WGS) entry which is preliminary data.</text>
</comment>
<evidence type="ECO:0000313" key="2">
    <source>
        <dbReference type="Proteomes" id="UP000242180"/>
    </source>
</evidence>
<protein>
    <submittedName>
        <fullName evidence="1">Armadillo-type protein</fullName>
    </submittedName>
</protein>
<dbReference type="PANTHER" id="PTHR13366">
    <property type="entry name" value="MALARIA ANTIGEN-RELATED"/>
    <property type="match status" value="1"/>
</dbReference>
<reference evidence="1 2" key="1">
    <citation type="submission" date="2016-07" db="EMBL/GenBank/DDBJ databases">
        <title>Pervasive Adenine N6-methylation of Active Genes in Fungi.</title>
        <authorList>
            <consortium name="DOE Joint Genome Institute"/>
            <person name="Mondo S.J."/>
            <person name="Dannebaum R.O."/>
            <person name="Kuo R.C."/>
            <person name="Labutti K."/>
            <person name="Haridas S."/>
            <person name="Kuo A."/>
            <person name="Salamov A."/>
            <person name="Ahrendt S.R."/>
            <person name="Lipzen A."/>
            <person name="Sullivan W."/>
            <person name="Andreopoulos W.B."/>
            <person name="Clum A."/>
            <person name="Lindquist E."/>
            <person name="Daum C."/>
            <person name="Ramamoorthy G.K."/>
            <person name="Gryganskyi A."/>
            <person name="Culley D."/>
            <person name="Magnuson J.K."/>
            <person name="James T.Y."/>
            <person name="O'Malley M.A."/>
            <person name="Stajich J.E."/>
            <person name="Spatafora J.W."/>
            <person name="Visel A."/>
            <person name="Grigoriev I.V."/>
        </authorList>
    </citation>
    <scope>NUCLEOTIDE SEQUENCE [LARGE SCALE GENOMIC DNA]</scope>
    <source>
        <strain evidence="1 2">NRRL 2496</strain>
    </source>
</reference>
<dbReference type="InterPro" id="IPR052107">
    <property type="entry name" value="HEAT6"/>
</dbReference>
<dbReference type="Gene3D" id="1.25.10.10">
    <property type="entry name" value="Leucine-rich Repeat Variant"/>
    <property type="match status" value="2"/>
</dbReference>
<dbReference type="OMA" id="HACMALA"/>
<name>A0A1X2HA60_SYNRA</name>
<dbReference type="InterPro" id="IPR016024">
    <property type="entry name" value="ARM-type_fold"/>
</dbReference>
<dbReference type="SUPFAM" id="SSF48371">
    <property type="entry name" value="ARM repeat"/>
    <property type="match status" value="1"/>
</dbReference>
<organism evidence="1 2">
    <name type="scientific">Syncephalastrum racemosum</name>
    <name type="common">Filamentous fungus</name>
    <dbReference type="NCBI Taxonomy" id="13706"/>
    <lineage>
        <taxon>Eukaryota</taxon>
        <taxon>Fungi</taxon>
        <taxon>Fungi incertae sedis</taxon>
        <taxon>Mucoromycota</taxon>
        <taxon>Mucoromycotina</taxon>
        <taxon>Mucoromycetes</taxon>
        <taxon>Mucorales</taxon>
        <taxon>Syncephalastraceae</taxon>
        <taxon>Syncephalastrum</taxon>
    </lineage>
</organism>
<gene>
    <name evidence="1" type="ORF">BCR43DRAFT_441523</name>
</gene>
<keyword evidence="2" id="KW-1185">Reference proteome</keyword>
<dbReference type="OrthoDB" id="422637at2759"/>
<dbReference type="InterPro" id="IPR011989">
    <property type="entry name" value="ARM-like"/>
</dbReference>
<sequence>HVAWWRTAIERYIQTCGNDEAAAVRAMTGDCIASIPKFVFEALPPRDKTLAVTLLLPLATDAETQVRAAACRAMGVLVLFPSLAEDPFFVSDMAASVLEQMQDPSIFIRTRASWALANLCDAIVTESEKDEFDFREYMSVNTWERILSAASAAGLDNDKLRSNAVRALGSLLHVSPEDNLLMPRHLRLIKQAMLALMKNIETGSLKTRWNACHAASSMLKNPSFPIGQAQFPWTAGLYAALIQSLLHCRNYKVRIHACMALATPTSLDKYGDQYPAVQKAIASAQQACSEEQEGEYQEYRYKEQLEAQASSVKKKRKGRRDKKRLISVSIFPF</sequence>
<dbReference type="AlphaFoldDB" id="A0A1X2HA60"/>
<dbReference type="InParanoid" id="A0A1X2HA60"/>